<evidence type="ECO:0000313" key="4">
    <source>
        <dbReference type="EMBL" id="PTU73679.1"/>
    </source>
</evidence>
<evidence type="ECO:0000256" key="1">
    <source>
        <dbReference type="SAM" id="Coils"/>
    </source>
</evidence>
<keyword evidence="1" id="KW-0175">Coiled coil</keyword>
<proteinExistence type="predicted"/>
<dbReference type="AlphaFoldDB" id="A0A2T5P7E6"/>
<keyword evidence="5" id="KW-1185">Reference proteome</keyword>
<gene>
    <name evidence="4" type="ORF">DBO85_15330</name>
</gene>
<name>A0A2T5P7E6_9PSED</name>
<keyword evidence="2" id="KW-0732">Signal</keyword>
<reference evidence="4 5" key="1">
    <citation type="submission" date="2018-04" db="EMBL/GenBank/DDBJ databases">
        <title>Pseudomonas sp. nov., isolated from mangrove soil.</title>
        <authorList>
            <person name="Chen C."/>
        </authorList>
    </citation>
    <scope>NUCLEOTIDE SEQUENCE [LARGE SCALE GENOMIC DNA]</scope>
    <source>
        <strain evidence="4 5">TC-11</strain>
    </source>
</reference>
<dbReference type="Proteomes" id="UP000244064">
    <property type="component" value="Unassembled WGS sequence"/>
</dbReference>
<evidence type="ECO:0000259" key="3">
    <source>
        <dbReference type="Pfam" id="PF13511"/>
    </source>
</evidence>
<dbReference type="InterPro" id="IPR025392">
    <property type="entry name" value="DUF4124"/>
</dbReference>
<organism evidence="4 5">
    <name type="scientific">Pseudomonas mangrovi</name>
    <dbReference type="NCBI Taxonomy" id="2161748"/>
    <lineage>
        <taxon>Bacteria</taxon>
        <taxon>Pseudomonadati</taxon>
        <taxon>Pseudomonadota</taxon>
        <taxon>Gammaproteobacteria</taxon>
        <taxon>Pseudomonadales</taxon>
        <taxon>Pseudomonadaceae</taxon>
        <taxon>Pseudomonas</taxon>
    </lineage>
</organism>
<sequence length="176" mass="19667">MNIICSPRSLPALLLVFALPLAEARIIKCVHPDGHLTYSDRPCPAEEKSEIISEGSVGSFEASGLDPERRLPEGATAEQLQQELQRTQAEIRRLEKEQQNLSKPVDADDMKAVRAQMYQACLDDPQTTNAEQCAFLKLPISPQLNAAAMQDRHEQLAAVIRREQQRLRALEALLSR</sequence>
<dbReference type="EMBL" id="QASN01000020">
    <property type="protein sequence ID" value="PTU73679.1"/>
    <property type="molecule type" value="Genomic_DNA"/>
</dbReference>
<evidence type="ECO:0000256" key="2">
    <source>
        <dbReference type="SAM" id="SignalP"/>
    </source>
</evidence>
<evidence type="ECO:0000313" key="5">
    <source>
        <dbReference type="Proteomes" id="UP000244064"/>
    </source>
</evidence>
<feature type="chain" id="PRO_5015457049" description="DUF4124 domain-containing protein" evidence="2">
    <location>
        <begin position="25"/>
        <end position="176"/>
    </location>
</feature>
<comment type="caution">
    <text evidence="4">The sequence shown here is derived from an EMBL/GenBank/DDBJ whole genome shotgun (WGS) entry which is preliminary data.</text>
</comment>
<protein>
    <recommendedName>
        <fullName evidence="3">DUF4124 domain-containing protein</fullName>
    </recommendedName>
</protein>
<accession>A0A2T5P7E6</accession>
<dbReference type="Pfam" id="PF13511">
    <property type="entry name" value="DUF4124"/>
    <property type="match status" value="1"/>
</dbReference>
<feature type="coiled-coil region" evidence="1">
    <location>
        <begin position="77"/>
        <end position="104"/>
    </location>
</feature>
<feature type="signal peptide" evidence="2">
    <location>
        <begin position="1"/>
        <end position="24"/>
    </location>
</feature>
<feature type="coiled-coil region" evidence="1">
    <location>
        <begin position="146"/>
        <end position="173"/>
    </location>
</feature>
<feature type="domain" description="DUF4124" evidence="3">
    <location>
        <begin position="13"/>
        <end position="52"/>
    </location>
</feature>
<dbReference type="RefSeq" id="WP_108108122.1">
    <property type="nucleotide sequence ID" value="NZ_QASN01000020.1"/>
</dbReference>